<name>A0A9R1QKG1_TRITD</name>
<proteinExistence type="predicted"/>
<dbReference type="AlphaFoldDB" id="A0A9R1QKG1"/>
<dbReference type="Proteomes" id="UP000324705">
    <property type="component" value="Chromosome 3B"/>
</dbReference>
<dbReference type="PANTHER" id="PTHR13634">
    <property type="entry name" value="RIBOSOME BIOGENESIS PROTEIN BRIX"/>
    <property type="match status" value="1"/>
</dbReference>
<evidence type="ECO:0000256" key="2">
    <source>
        <dbReference type="ARBA" id="ARBA00022517"/>
    </source>
</evidence>
<dbReference type="PANTHER" id="PTHR13634:SF1">
    <property type="entry name" value="OS01G0148400 PROTEIN"/>
    <property type="match status" value="1"/>
</dbReference>
<reference evidence="4 5" key="1">
    <citation type="submission" date="2017-09" db="EMBL/GenBank/DDBJ databases">
        <authorList>
            <consortium name="International Durum Wheat Genome Sequencing Consortium (IDWGSC)"/>
            <person name="Milanesi L."/>
        </authorList>
    </citation>
    <scope>NUCLEOTIDE SEQUENCE [LARGE SCALE GENOMIC DNA]</scope>
    <source>
        <strain evidence="5">cv. Svevo</strain>
    </source>
</reference>
<dbReference type="GO" id="GO:0003723">
    <property type="term" value="F:RNA binding"/>
    <property type="evidence" value="ECO:0007669"/>
    <property type="project" value="TreeGrafter"/>
</dbReference>
<dbReference type="Gramene" id="TRITD3Bv1G143110.1">
    <property type="protein sequence ID" value="TRITD3Bv1G143110.1"/>
    <property type="gene ID" value="TRITD3Bv1G143110"/>
</dbReference>
<feature type="region of interest" description="Disordered" evidence="3">
    <location>
        <begin position="1"/>
        <end position="36"/>
    </location>
</feature>
<dbReference type="GO" id="GO:0005730">
    <property type="term" value="C:nucleolus"/>
    <property type="evidence" value="ECO:0007669"/>
    <property type="project" value="UniProtKB-SubCell"/>
</dbReference>
<comment type="subcellular location">
    <subcellularLocation>
        <location evidence="1">Nucleus</location>
        <location evidence="1">Nucleolus</location>
    </subcellularLocation>
</comment>
<evidence type="ECO:0000256" key="1">
    <source>
        <dbReference type="ARBA" id="ARBA00004604"/>
    </source>
</evidence>
<accession>A0A9R1QKG1</accession>
<organism evidence="4 5">
    <name type="scientific">Triticum turgidum subsp. durum</name>
    <name type="common">Durum wheat</name>
    <name type="synonym">Triticum durum</name>
    <dbReference type="NCBI Taxonomy" id="4567"/>
    <lineage>
        <taxon>Eukaryota</taxon>
        <taxon>Viridiplantae</taxon>
        <taxon>Streptophyta</taxon>
        <taxon>Embryophyta</taxon>
        <taxon>Tracheophyta</taxon>
        <taxon>Spermatophyta</taxon>
        <taxon>Magnoliopsida</taxon>
        <taxon>Liliopsida</taxon>
        <taxon>Poales</taxon>
        <taxon>Poaceae</taxon>
        <taxon>BOP clade</taxon>
        <taxon>Pooideae</taxon>
        <taxon>Triticodae</taxon>
        <taxon>Triticeae</taxon>
        <taxon>Triticinae</taxon>
        <taxon>Triticum</taxon>
    </lineage>
</organism>
<sequence>MAPPSSLRKLQELMKGKLSPGENSIRDKDEENPEVALVSKKVNKKWKKLPGTKKGEGRDVDRLVREEDPEVVLVSKKLNKKRKKLPGTKRGKGATWIGWSGKRIRRESIWESSEPLTGKKRKEGKGHIVLVGQDGPEVAPVAKKWKPDPVAKKWKPEPVPEDIRLSASLTVIVAYAPDMPHRYGHLLRSITFLLPYKSEGKAYECDPNTVKDLISRTRCGLCLFFEWVQRDKEMFCWIINISKNNSTQLLVNPAFVSEMSEVKVKRAACAFSLNFCSDKKWAGVKNALEMVFSSPQHKTSEAPDNMYVFTRIDDCVYFRNIKVGPYFCLKLVDIHGETAVTYLPSDVVPQNKIKVCPIQYCSLSPELGSCIAPHSLYLNGENYTILMENGHDLSAFEGYNVSLEEFLAEQPLLKIKHIVG</sequence>
<keyword evidence="5" id="KW-1185">Reference proteome</keyword>
<dbReference type="GO" id="GO:0000027">
    <property type="term" value="P:ribosomal large subunit assembly"/>
    <property type="evidence" value="ECO:0007669"/>
    <property type="project" value="TreeGrafter"/>
</dbReference>
<dbReference type="InterPro" id="IPR026532">
    <property type="entry name" value="BRX1"/>
</dbReference>
<evidence type="ECO:0000256" key="3">
    <source>
        <dbReference type="SAM" id="MobiDB-lite"/>
    </source>
</evidence>
<keyword evidence="2" id="KW-0690">Ribosome biogenesis</keyword>
<evidence type="ECO:0000313" key="4">
    <source>
        <dbReference type="EMBL" id="VAH78223.1"/>
    </source>
</evidence>
<gene>
    <name evidence="4" type="ORF">TRITD_3Bv1G143110</name>
</gene>
<evidence type="ECO:0000313" key="5">
    <source>
        <dbReference type="Proteomes" id="UP000324705"/>
    </source>
</evidence>
<dbReference type="EMBL" id="LT934116">
    <property type="protein sequence ID" value="VAH78223.1"/>
    <property type="molecule type" value="Genomic_DNA"/>
</dbReference>
<protein>
    <submittedName>
        <fullName evidence="4">Uncharacterized protein</fullName>
    </submittedName>
</protein>